<keyword evidence="3" id="KW-1185">Reference proteome</keyword>
<evidence type="ECO:0000313" key="2">
    <source>
        <dbReference type="EMBL" id="QUB39825.1"/>
    </source>
</evidence>
<dbReference type="Pfam" id="PF20457">
    <property type="entry name" value="DUF6710"/>
    <property type="match status" value="1"/>
</dbReference>
<dbReference type="Proteomes" id="UP001138780">
    <property type="component" value="Unassembled WGS sequence"/>
</dbReference>
<reference evidence="1" key="1">
    <citation type="submission" date="2016-12" db="EMBL/GenBank/DDBJ databases">
        <title>Draft genome of Streptococcus lactarius CCUG 66490T type strain.</title>
        <authorList>
            <person name="Salva-Serra F."/>
            <person name="Engstrom-Jakobsson H."/>
            <person name="Thorell K."/>
            <person name="Gomila M."/>
            <person name="Gonzales-Siles L."/>
            <person name="Busquets A."/>
            <person name="Jaen-Luchoro D."/>
            <person name="Karlsson R."/>
            <person name="Kristiansson E."/>
            <person name="Moore E."/>
        </authorList>
    </citation>
    <scope>NUCLEOTIDE SEQUENCE</scope>
    <source>
        <strain evidence="1">CCUG 66490</strain>
    </source>
</reference>
<sequence length="253" mass="30266">MFDKICKFFGSFYRTERNGDYQGKYKRYMEKLNNSENTNKKVKIVKNILSVIIDYLNFYEAIQAIETDHEVQYNSNIEEIYNLLANETDLDIDEVICEKVHVDDMKYYENKKIRKEGPISIKVNELPILLNPWNSDRIIRNLDDINDQNVFDGDKYSFNIYNHYLYPMDIVICNGGNHSQFSARMKHQGHTLIKSIRDYSVLYDYIYFDGQKFKRKSDESVIDLEYDTKLVFYSGVIFEYGRHLLEADYHRFE</sequence>
<dbReference type="EMBL" id="MRXX01000001">
    <property type="protein sequence ID" value="MBK4778693.1"/>
    <property type="molecule type" value="Genomic_DNA"/>
</dbReference>
<dbReference type="Proteomes" id="UP000676511">
    <property type="component" value="Chromosome"/>
</dbReference>
<dbReference type="AlphaFoldDB" id="A0A9X0WLU7"/>
<accession>A0A9X0WLU7</accession>
<name>A0A9X0WLU7_9STRE</name>
<protein>
    <submittedName>
        <fullName evidence="1">Uncharacterized protein</fullName>
    </submittedName>
</protein>
<dbReference type="InterPro" id="IPR046556">
    <property type="entry name" value="DUF6710"/>
</dbReference>
<dbReference type="RefSeq" id="WP_200771869.1">
    <property type="nucleotide sequence ID" value="NZ_CP072329.1"/>
</dbReference>
<evidence type="ECO:0000313" key="3">
    <source>
        <dbReference type="Proteomes" id="UP000676511"/>
    </source>
</evidence>
<reference evidence="2 3" key="2">
    <citation type="submission" date="2021-03" db="EMBL/GenBank/DDBJ databases">
        <title>Human Oral Microbial Genomes.</title>
        <authorList>
            <person name="Johnston C.D."/>
            <person name="Chen T."/>
            <person name="Dewhirst F.E."/>
        </authorList>
    </citation>
    <scope>NUCLEOTIDE SEQUENCE [LARGE SCALE GENOMIC DNA]</scope>
    <source>
        <strain evidence="2 3">CCUG 66490</strain>
    </source>
</reference>
<organism evidence="1 4">
    <name type="scientific">Streptococcus lactarius</name>
    <dbReference type="NCBI Taxonomy" id="684066"/>
    <lineage>
        <taxon>Bacteria</taxon>
        <taxon>Bacillati</taxon>
        <taxon>Bacillota</taxon>
        <taxon>Bacilli</taxon>
        <taxon>Lactobacillales</taxon>
        <taxon>Streptococcaceae</taxon>
        <taxon>Streptococcus</taxon>
    </lineage>
</organism>
<evidence type="ECO:0000313" key="4">
    <source>
        <dbReference type="Proteomes" id="UP001138780"/>
    </source>
</evidence>
<evidence type="ECO:0000313" key="1">
    <source>
        <dbReference type="EMBL" id="MBK4778693.1"/>
    </source>
</evidence>
<proteinExistence type="predicted"/>
<gene>
    <name evidence="1" type="ORF">BTU61_00490</name>
    <name evidence="2" type="ORF">J4854_05125</name>
</gene>
<dbReference type="EMBL" id="CP072329">
    <property type="protein sequence ID" value="QUB39825.1"/>
    <property type="molecule type" value="Genomic_DNA"/>
</dbReference>